<dbReference type="EMBL" id="JAQSDF010000002">
    <property type="protein sequence ID" value="MDI1229794.1"/>
    <property type="molecule type" value="Genomic_DNA"/>
</dbReference>
<sequence length="66" mass="7382">MNADLNPTPKADIQATLDCLRLAVSKTLERKRRLGQYSVQWNGNAPFAIGEDAPESLQLPQQSDHY</sequence>
<accession>A0AA43TH15</accession>
<dbReference type="Proteomes" id="UP001160519">
    <property type="component" value="Unassembled WGS sequence"/>
</dbReference>
<organism evidence="1 2">
    <name type="scientific">Candidatus Methylobacter titanis</name>
    <dbReference type="NCBI Taxonomy" id="3053457"/>
    <lineage>
        <taxon>Bacteria</taxon>
        <taxon>Pseudomonadati</taxon>
        <taxon>Pseudomonadota</taxon>
        <taxon>Gammaproteobacteria</taxon>
        <taxon>Methylococcales</taxon>
        <taxon>Methylococcaceae</taxon>
        <taxon>Methylobacter</taxon>
    </lineage>
</organism>
<gene>
    <name evidence="1" type="ORF">PSU93_01425</name>
</gene>
<evidence type="ECO:0000313" key="2">
    <source>
        <dbReference type="Proteomes" id="UP001160519"/>
    </source>
</evidence>
<comment type="caution">
    <text evidence="1">The sequence shown here is derived from an EMBL/GenBank/DDBJ whole genome shotgun (WGS) entry which is preliminary data.</text>
</comment>
<keyword evidence="2" id="KW-1185">Reference proteome</keyword>
<dbReference type="AlphaFoldDB" id="A0AA43TH15"/>
<reference evidence="1" key="1">
    <citation type="submission" date="2023-01" db="EMBL/GenBank/DDBJ databases">
        <title>Biogeochemical cycle of methane in antarctic sediments.</title>
        <authorList>
            <person name="Roldan D.M."/>
            <person name="Menes R.J."/>
        </authorList>
    </citation>
    <scope>NUCLEOTIDE SEQUENCE [LARGE SCALE GENOMIC DNA]</scope>
    <source>
        <strain evidence="1">K-2018 MAG008</strain>
    </source>
</reference>
<evidence type="ECO:0000313" key="1">
    <source>
        <dbReference type="EMBL" id="MDI1229794.1"/>
    </source>
</evidence>
<name>A0AA43TH15_9GAMM</name>
<protein>
    <submittedName>
        <fullName evidence="1">Uncharacterized protein</fullName>
    </submittedName>
</protein>
<proteinExistence type="predicted"/>